<proteinExistence type="predicted"/>
<evidence type="ECO:0000313" key="1">
    <source>
        <dbReference type="EMBL" id="GHH64021.1"/>
    </source>
</evidence>
<comment type="caution">
    <text evidence="1">The sequence shown here is derived from an EMBL/GenBank/DDBJ whole genome shotgun (WGS) entry which is preliminary data.</text>
</comment>
<reference evidence="1" key="2">
    <citation type="submission" date="2020-09" db="EMBL/GenBank/DDBJ databases">
        <authorList>
            <person name="Sun Q."/>
            <person name="Ohkuma M."/>
        </authorList>
    </citation>
    <scope>NUCLEOTIDE SEQUENCE</scope>
    <source>
        <strain evidence="1">JCM 4646</strain>
    </source>
</reference>
<dbReference type="EMBL" id="BNBO01000005">
    <property type="protein sequence ID" value="GHH64021.1"/>
    <property type="molecule type" value="Genomic_DNA"/>
</dbReference>
<dbReference type="Proteomes" id="UP000617734">
    <property type="component" value="Unassembled WGS sequence"/>
</dbReference>
<dbReference type="AlphaFoldDB" id="A0A919KME4"/>
<gene>
    <name evidence="1" type="ORF">GCM10018781_14340</name>
</gene>
<name>A0A919KME4_9ACTN</name>
<protein>
    <submittedName>
        <fullName evidence="1">Uncharacterized protein</fullName>
    </submittedName>
</protein>
<sequence>MLLLGEQHDWAVGAVLDELLGEPVAGHPRADDHDAVRWGSTGRCHAFEHVARVFPVRGRSVSEAER</sequence>
<accession>A0A919KME4</accession>
<organism evidence="1 2">
    <name type="scientific">Kitasatospora indigofera</name>
    <dbReference type="NCBI Taxonomy" id="67307"/>
    <lineage>
        <taxon>Bacteria</taxon>
        <taxon>Bacillati</taxon>
        <taxon>Actinomycetota</taxon>
        <taxon>Actinomycetes</taxon>
        <taxon>Kitasatosporales</taxon>
        <taxon>Streptomycetaceae</taxon>
        <taxon>Kitasatospora</taxon>
    </lineage>
</organism>
<keyword evidence="2" id="KW-1185">Reference proteome</keyword>
<evidence type="ECO:0000313" key="2">
    <source>
        <dbReference type="Proteomes" id="UP000617734"/>
    </source>
</evidence>
<reference evidence="1" key="1">
    <citation type="journal article" date="2014" name="Int. J. Syst. Evol. Microbiol.">
        <title>Complete genome sequence of Corynebacterium casei LMG S-19264T (=DSM 44701T), isolated from a smear-ripened cheese.</title>
        <authorList>
            <consortium name="US DOE Joint Genome Institute (JGI-PGF)"/>
            <person name="Walter F."/>
            <person name="Albersmeier A."/>
            <person name="Kalinowski J."/>
            <person name="Ruckert C."/>
        </authorList>
    </citation>
    <scope>NUCLEOTIDE SEQUENCE</scope>
    <source>
        <strain evidence="1">JCM 4646</strain>
    </source>
</reference>